<dbReference type="PANTHER" id="PTHR46632:SF9">
    <property type="entry name" value="RING-TYPE E3 UBIQUITIN TRANSFERASE"/>
    <property type="match status" value="1"/>
</dbReference>
<keyword evidence="9" id="KW-1185">Reference proteome</keyword>
<dbReference type="OrthoDB" id="4788989at2759"/>
<reference evidence="8" key="2">
    <citation type="submission" date="2018-10" db="UniProtKB">
        <authorList>
            <consortium name="EnsemblPlants"/>
        </authorList>
    </citation>
    <scope>IDENTIFICATION</scope>
</reference>
<dbReference type="Gramene" id="TraesSTA3D03G01801710.1">
    <property type="protein sequence ID" value="TraesSTA3D03G01801710.1"/>
    <property type="gene ID" value="TraesSTA3D03G01801710"/>
</dbReference>
<keyword evidence="1" id="KW-0479">Metal-binding</keyword>
<dbReference type="PROSITE" id="PS51081">
    <property type="entry name" value="ZF_SIAH"/>
    <property type="match status" value="1"/>
</dbReference>
<dbReference type="Gene3D" id="3.30.40.10">
    <property type="entry name" value="Zinc/RING finger domain, C3HC4 (zinc finger)"/>
    <property type="match status" value="1"/>
</dbReference>
<feature type="domain" description="SIAH-type" evidence="7">
    <location>
        <begin position="142"/>
        <end position="200"/>
    </location>
</feature>
<dbReference type="STRING" id="4565.A0A3B6GP61"/>
<dbReference type="Gramene" id="TraesMAC3D03G01798280.1">
    <property type="protein sequence ID" value="TraesMAC3D03G01798280.1"/>
    <property type="gene ID" value="TraesMAC3D03G01798280"/>
</dbReference>
<feature type="compositionally biased region" description="Acidic residues" evidence="6">
    <location>
        <begin position="39"/>
        <end position="52"/>
    </location>
</feature>
<dbReference type="PANTHER" id="PTHR46632">
    <property type="entry name" value="E3 UBIQUITIN-PROTEIN LIGASE SINA-LIKE 4"/>
    <property type="match status" value="1"/>
</dbReference>
<dbReference type="InterPro" id="IPR044286">
    <property type="entry name" value="SINL_plant"/>
</dbReference>
<feature type="compositionally biased region" description="Low complexity" evidence="6">
    <location>
        <begin position="61"/>
        <end position="74"/>
    </location>
</feature>
<dbReference type="OMA" id="MDEPQIN"/>
<dbReference type="GO" id="GO:0016567">
    <property type="term" value="P:protein ubiquitination"/>
    <property type="evidence" value="ECO:0007669"/>
    <property type="project" value="UniProtKB-UniPathway"/>
</dbReference>
<dbReference type="InterPro" id="IPR013083">
    <property type="entry name" value="Znf_RING/FYVE/PHD"/>
</dbReference>
<dbReference type="Gramene" id="TraesCS3D02G017000.1">
    <property type="protein sequence ID" value="TraesCS3D02G017000.1"/>
    <property type="gene ID" value="TraesCS3D02G017000"/>
</dbReference>
<keyword evidence="2 5" id="KW-0863">Zinc-finger</keyword>
<dbReference type="Gramene" id="TraesROB_scaffold_011272_01G000500.1">
    <property type="protein sequence ID" value="TraesROB_scaffold_011272_01G000500.1"/>
    <property type="gene ID" value="TraesROB_scaffold_011272_01G000500"/>
</dbReference>
<gene>
    <name evidence="8" type="primary">LOC123073652</name>
</gene>
<evidence type="ECO:0000256" key="1">
    <source>
        <dbReference type="ARBA" id="ARBA00022723"/>
    </source>
</evidence>
<protein>
    <submittedName>
        <fullName evidence="8">E3 ubiquitin-protein ligase</fullName>
    </submittedName>
</protein>
<dbReference type="Pfam" id="PF21361">
    <property type="entry name" value="Sina_ZnF"/>
    <property type="match status" value="1"/>
</dbReference>
<dbReference type="Gramene" id="TraesCLE_scaffold_006284_01G001000.1">
    <property type="protein sequence ID" value="TraesCLE_scaffold_006284_01G001000.1"/>
    <property type="gene ID" value="TraesCLE_scaffold_006284_01G001000"/>
</dbReference>
<proteinExistence type="predicted"/>
<dbReference type="Gramene" id="TraesARI3D03G01831660.1">
    <property type="protein sequence ID" value="TraesARI3D03G01831660.1"/>
    <property type="gene ID" value="TraesARI3D03G01831660"/>
</dbReference>
<dbReference type="Proteomes" id="UP000019116">
    <property type="component" value="Chromosome 3D"/>
</dbReference>
<evidence type="ECO:0000259" key="7">
    <source>
        <dbReference type="PROSITE" id="PS51081"/>
    </source>
</evidence>
<evidence type="ECO:0000256" key="2">
    <source>
        <dbReference type="ARBA" id="ARBA00022771"/>
    </source>
</evidence>
<dbReference type="Gramene" id="TraesRN3D0100034500.1">
    <property type="protein sequence ID" value="TraesRN3D0100034500.1"/>
    <property type="gene ID" value="TraesRN3D0100034500"/>
</dbReference>
<dbReference type="Gramene" id="TraesLDM3D03G01798110.1">
    <property type="protein sequence ID" value="TraesLDM3D03G01798110.1"/>
    <property type="gene ID" value="TraesLDM3D03G01798110"/>
</dbReference>
<evidence type="ECO:0000256" key="4">
    <source>
        <dbReference type="ARBA" id="ARBA00024004"/>
    </source>
</evidence>
<dbReference type="GeneID" id="123073652"/>
<dbReference type="Gramene" id="TraesCAD_scaffold_010196_01G000800.1">
    <property type="protein sequence ID" value="TraesCAD_scaffold_010196_01G000800.1"/>
    <property type="gene ID" value="TraesCAD_scaffold_010196_01G000800"/>
</dbReference>
<dbReference type="Gramene" id="TraesJAG3D03G01808000.1">
    <property type="protein sequence ID" value="TraesJAG3D03G01808000.1"/>
    <property type="gene ID" value="TraesJAG3D03G01808000"/>
</dbReference>
<dbReference type="RefSeq" id="XP_044352650.1">
    <property type="nucleotide sequence ID" value="XM_044496715.1"/>
</dbReference>
<sequence length="365" mass="38662">MAGQDKRCLPSMPACNGEHGGKKARHQALVPVVKQEPRQEEEEEEEEWEEGELTSHGGSSGSAAASEALVGAAPAPAPAPPQIDVRMDMALLHCHACFLPLKPRVFKCEAGHVVCGYCRGAHGEACGRADTHCPELDAVVGATKVPCAYRDFGCDRFLVYHGAAEHKRVCPWMPCSCPQPGCAFLGPPAALLDHCSAEHSRPIIQVRYGRPWTLSLPLAQRWHVVVGQEDRSVFLVSLADLGVAATAVSLLCVRPDGAAALPSAPHFWCKLSVEHPRGDKDEMVMMASAVGSSPLSAGPPVPGQGMFLAVPHELMSGDVLAISVRIDQLQPPPPPPAASTAVAARAPAPPPPPHASARTTTRRLQ</sequence>
<dbReference type="EnsemblPlants" id="TraesCS3D02G017000.1">
    <property type="protein sequence ID" value="TraesCS3D02G017000.1"/>
    <property type="gene ID" value="TraesCS3D02G017000"/>
</dbReference>
<organism evidence="8">
    <name type="scientific">Triticum aestivum</name>
    <name type="common">Wheat</name>
    <dbReference type="NCBI Taxonomy" id="4565"/>
    <lineage>
        <taxon>Eukaryota</taxon>
        <taxon>Viridiplantae</taxon>
        <taxon>Streptophyta</taxon>
        <taxon>Embryophyta</taxon>
        <taxon>Tracheophyta</taxon>
        <taxon>Spermatophyta</taxon>
        <taxon>Magnoliopsida</taxon>
        <taxon>Liliopsida</taxon>
        <taxon>Poales</taxon>
        <taxon>Poaceae</taxon>
        <taxon>BOP clade</taxon>
        <taxon>Pooideae</taxon>
        <taxon>Triticodae</taxon>
        <taxon>Triticeae</taxon>
        <taxon>Triticinae</taxon>
        <taxon>Triticum</taxon>
    </lineage>
</organism>
<evidence type="ECO:0000313" key="8">
    <source>
        <dbReference type="EnsemblPlants" id="TraesCS3D02G017000.1"/>
    </source>
</evidence>
<comment type="function">
    <text evidence="4">E3 ubiquitin-protein ligase that mediates ubiquitination and subsequent proteasomal degradation of target proteins. E3 ubiquitin ligases accept ubiquitin from an E2 ubiquitin-conjugating enzyme in the form of a thioester and then directly transfers the ubiquitin to targeted substrates. It probably triggers the ubiquitin-mediated degradation of different substrates.</text>
</comment>
<evidence type="ECO:0000256" key="5">
    <source>
        <dbReference type="PROSITE-ProRule" id="PRU00455"/>
    </source>
</evidence>
<feature type="region of interest" description="Disordered" evidence="6">
    <location>
        <begin position="327"/>
        <end position="365"/>
    </location>
</feature>
<accession>A0A3B6GP61</accession>
<dbReference type="SUPFAM" id="SSF49599">
    <property type="entry name" value="TRAF domain-like"/>
    <property type="match status" value="1"/>
</dbReference>
<dbReference type="GO" id="GO:0008270">
    <property type="term" value="F:zinc ion binding"/>
    <property type="evidence" value="ECO:0007669"/>
    <property type="project" value="UniProtKB-KW"/>
</dbReference>
<dbReference type="Gramene" id="TraesNOR3D03G01826430.1">
    <property type="protein sequence ID" value="TraesNOR3D03G01826430.1"/>
    <property type="gene ID" value="TraesNOR3D03G01826430"/>
</dbReference>
<dbReference type="InterPro" id="IPR013010">
    <property type="entry name" value="Znf_SIAH"/>
</dbReference>
<dbReference type="Gramene" id="TraesLAC3D03G01741530.1">
    <property type="protein sequence ID" value="TraesLAC3D03G01741530.1"/>
    <property type="gene ID" value="TraesLAC3D03G01741530"/>
</dbReference>
<dbReference type="UniPathway" id="UPA00143"/>
<evidence type="ECO:0000313" key="9">
    <source>
        <dbReference type="Proteomes" id="UP000019116"/>
    </source>
</evidence>
<evidence type="ECO:0000256" key="3">
    <source>
        <dbReference type="ARBA" id="ARBA00022833"/>
    </source>
</evidence>
<evidence type="ECO:0000256" key="6">
    <source>
        <dbReference type="SAM" id="MobiDB-lite"/>
    </source>
</evidence>
<keyword evidence="3" id="KW-0862">Zinc</keyword>
<reference evidence="8" key="1">
    <citation type="submission" date="2018-08" db="EMBL/GenBank/DDBJ databases">
        <authorList>
            <person name="Rossello M."/>
        </authorList>
    </citation>
    <scope>NUCLEOTIDE SEQUENCE [LARGE SCALE GENOMIC DNA]</scope>
    <source>
        <strain evidence="8">cv. Chinese Spring</strain>
    </source>
</reference>
<feature type="region of interest" description="Disordered" evidence="6">
    <location>
        <begin position="1"/>
        <end position="77"/>
    </location>
</feature>
<dbReference type="AlphaFoldDB" id="A0A3B6GP61"/>
<name>A0A3B6GP61_WHEAT</name>
<dbReference type="Gramene" id="TraesCS3D03G0030900.1">
    <property type="protein sequence ID" value="TraesCS3D03G0030900.1.CDS"/>
    <property type="gene ID" value="TraesCS3D03G0030900"/>
</dbReference>
<dbReference type="Gramene" id="TraesWEE_scaffold_012114_01G000600.1">
    <property type="protein sequence ID" value="TraesWEE_scaffold_012114_01G000600.1"/>
    <property type="gene ID" value="TraesWEE_scaffold_012114_01G000600"/>
</dbReference>